<evidence type="ECO:0000313" key="3">
    <source>
        <dbReference type="Proteomes" id="UP001530315"/>
    </source>
</evidence>
<gene>
    <name evidence="2" type="ORF">ACHAW5_010751</name>
</gene>
<keyword evidence="3" id="KW-1185">Reference proteome</keyword>
<evidence type="ECO:0008006" key="4">
    <source>
        <dbReference type="Google" id="ProtNLM"/>
    </source>
</evidence>
<evidence type="ECO:0000256" key="1">
    <source>
        <dbReference type="SAM" id="MobiDB-lite"/>
    </source>
</evidence>
<organism evidence="2 3">
    <name type="scientific">Stephanodiscus triporus</name>
    <dbReference type="NCBI Taxonomy" id="2934178"/>
    <lineage>
        <taxon>Eukaryota</taxon>
        <taxon>Sar</taxon>
        <taxon>Stramenopiles</taxon>
        <taxon>Ochrophyta</taxon>
        <taxon>Bacillariophyta</taxon>
        <taxon>Coscinodiscophyceae</taxon>
        <taxon>Thalassiosirophycidae</taxon>
        <taxon>Stephanodiscales</taxon>
        <taxon>Stephanodiscaceae</taxon>
        <taxon>Stephanodiscus</taxon>
    </lineage>
</organism>
<feature type="compositionally biased region" description="Basic residues" evidence="1">
    <location>
        <begin position="22"/>
        <end position="32"/>
    </location>
</feature>
<name>A0ABD3MJX3_9STRA</name>
<dbReference type="Proteomes" id="UP001530315">
    <property type="component" value="Unassembled WGS sequence"/>
</dbReference>
<dbReference type="EMBL" id="JALLAZ020001810">
    <property type="protein sequence ID" value="KAL3763121.1"/>
    <property type="molecule type" value="Genomic_DNA"/>
</dbReference>
<comment type="caution">
    <text evidence="2">The sequence shown here is derived from an EMBL/GenBank/DDBJ whole genome shotgun (WGS) entry which is preliminary data.</text>
</comment>
<protein>
    <recommendedName>
        <fullName evidence="4">Mediator of RNA polymerase II transcription subunit 21</fullName>
    </recommendedName>
</protein>
<sequence>MADLVRLAKLDPNDVSDGVPNKKPRLSIKLNAKHREGRPPRATDVAAADNDDAAARDSSNDCRVAGFPRTPAEHVALLRDAERILDERTTRSLADDVLSRSRAVDDLVAGLPGMTRTRLMQMDIIAGLIRDNRDVGREMEEAHAIARIRREEVRKALAENTCLALGVEDEDS</sequence>
<proteinExistence type="predicted"/>
<dbReference type="AlphaFoldDB" id="A0ABD3MJX3"/>
<evidence type="ECO:0000313" key="2">
    <source>
        <dbReference type="EMBL" id="KAL3763121.1"/>
    </source>
</evidence>
<accession>A0ABD3MJX3</accession>
<feature type="region of interest" description="Disordered" evidence="1">
    <location>
        <begin position="11"/>
        <end position="60"/>
    </location>
</feature>
<reference evidence="2 3" key="1">
    <citation type="submission" date="2024-10" db="EMBL/GenBank/DDBJ databases">
        <title>Updated reference genomes for cyclostephanoid diatoms.</title>
        <authorList>
            <person name="Roberts W.R."/>
            <person name="Alverson A.J."/>
        </authorList>
    </citation>
    <scope>NUCLEOTIDE SEQUENCE [LARGE SCALE GENOMIC DNA]</scope>
    <source>
        <strain evidence="2 3">AJA276-08</strain>
    </source>
</reference>
<dbReference type="Gene3D" id="6.10.280.10">
    <property type="entry name" value="Mediator complex, subunit Med21"/>
    <property type="match status" value="1"/>
</dbReference>